<evidence type="ECO:0000313" key="1">
    <source>
        <dbReference type="EMBL" id="KAI8440837.1"/>
    </source>
</evidence>
<gene>
    <name evidence="1" type="ORF">MSG28_009148</name>
</gene>
<dbReference type="EMBL" id="CM046115">
    <property type="protein sequence ID" value="KAI8440837.1"/>
    <property type="molecule type" value="Genomic_DNA"/>
</dbReference>
<accession>A0ACC0KXF8</accession>
<name>A0ACC0KXF8_CHOFU</name>
<keyword evidence="2" id="KW-1185">Reference proteome</keyword>
<reference evidence="1 2" key="1">
    <citation type="journal article" date="2022" name="Genome Biol. Evol.">
        <title>The Spruce Budworm Genome: Reconstructing the Evolutionary History of Antifreeze Proteins.</title>
        <authorList>
            <person name="Beliveau C."/>
            <person name="Gagne P."/>
            <person name="Picq S."/>
            <person name="Vernygora O."/>
            <person name="Keeling C.I."/>
            <person name="Pinkney K."/>
            <person name="Doucet D."/>
            <person name="Wen F."/>
            <person name="Johnston J.S."/>
            <person name="Maaroufi H."/>
            <person name="Boyle B."/>
            <person name="Laroche J."/>
            <person name="Dewar K."/>
            <person name="Juretic N."/>
            <person name="Blackburn G."/>
            <person name="Nisole A."/>
            <person name="Brunet B."/>
            <person name="Brandao M."/>
            <person name="Lumley L."/>
            <person name="Duan J."/>
            <person name="Quan G."/>
            <person name="Lucarotti C.J."/>
            <person name="Roe A.D."/>
            <person name="Sperling F.A.H."/>
            <person name="Levesque R.C."/>
            <person name="Cusson M."/>
        </authorList>
    </citation>
    <scope>NUCLEOTIDE SEQUENCE [LARGE SCALE GENOMIC DNA]</scope>
    <source>
        <strain evidence="1">Glfc:IPQL:Cfum</strain>
    </source>
</reference>
<sequence>MAKWLENQTTKLESQVLVSEIKPLEDIAVARPWSPRSSHQRCHTSTGQPLLNLGTNCTNDGNKPSTPPVHAASKPPSPPTAKTATSSPKPLRLLSLHAPKSSTPPKSPTPLSLPHLLSLQHHLILRRLLNHQRFLKLLAEQHRRCLRLRSQHRNFTGCLTLHAETQQCKHYCFTAGLASKMGLAIRADLAQVLPRTTALVHIQHGTADPSSIARAPSTKQED</sequence>
<comment type="caution">
    <text evidence="1">The sequence shown here is derived from an EMBL/GenBank/DDBJ whole genome shotgun (WGS) entry which is preliminary data.</text>
</comment>
<organism evidence="1 2">
    <name type="scientific">Choristoneura fumiferana</name>
    <name type="common">Spruce budworm moth</name>
    <name type="synonym">Archips fumiferana</name>
    <dbReference type="NCBI Taxonomy" id="7141"/>
    <lineage>
        <taxon>Eukaryota</taxon>
        <taxon>Metazoa</taxon>
        <taxon>Ecdysozoa</taxon>
        <taxon>Arthropoda</taxon>
        <taxon>Hexapoda</taxon>
        <taxon>Insecta</taxon>
        <taxon>Pterygota</taxon>
        <taxon>Neoptera</taxon>
        <taxon>Endopterygota</taxon>
        <taxon>Lepidoptera</taxon>
        <taxon>Glossata</taxon>
        <taxon>Ditrysia</taxon>
        <taxon>Tortricoidea</taxon>
        <taxon>Tortricidae</taxon>
        <taxon>Tortricinae</taxon>
        <taxon>Choristoneura</taxon>
    </lineage>
</organism>
<proteinExistence type="predicted"/>
<dbReference type="Proteomes" id="UP001064048">
    <property type="component" value="Chromosome 15"/>
</dbReference>
<evidence type="ECO:0000313" key="2">
    <source>
        <dbReference type="Proteomes" id="UP001064048"/>
    </source>
</evidence>
<protein>
    <submittedName>
        <fullName evidence="1">Uncharacterized protein</fullName>
    </submittedName>
</protein>